<dbReference type="InterPro" id="IPR050863">
    <property type="entry name" value="CenT-Element_Derived"/>
</dbReference>
<keyword evidence="2" id="KW-0238">DNA-binding</keyword>
<dbReference type="GO" id="GO:0005634">
    <property type="term" value="C:nucleus"/>
    <property type="evidence" value="ECO:0007669"/>
    <property type="project" value="TreeGrafter"/>
</dbReference>
<dbReference type="PANTHER" id="PTHR19303:SF73">
    <property type="entry name" value="PROTEIN PDC2"/>
    <property type="match status" value="1"/>
</dbReference>
<dbReference type="Gene3D" id="1.10.630.10">
    <property type="entry name" value="Cytochrome P450"/>
    <property type="match status" value="1"/>
</dbReference>
<dbReference type="SUPFAM" id="SSF46689">
    <property type="entry name" value="Homeodomain-like"/>
    <property type="match status" value="2"/>
</dbReference>
<dbReference type="PROSITE" id="PS51253">
    <property type="entry name" value="HTH_CENPB"/>
    <property type="match status" value="1"/>
</dbReference>
<dbReference type="SUPFAM" id="SSF48264">
    <property type="entry name" value="Cytochrome P450"/>
    <property type="match status" value="1"/>
</dbReference>
<organism evidence="4 5">
    <name type="scientific">Adineta ricciae</name>
    <name type="common">Rotifer</name>
    <dbReference type="NCBI Taxonomy" id="249248"/>
    <lineage>
        <taxon>Eukaryota</taxon>
        <taxon>Metazoa</taxon>
        <taxon>Spiralia</taxon>
        <taxon>Gnathifera</taxon>
        <taxon>Rotifera</taxon>
        <taxon>Eurotatoria</taxon>
        <taxon>Bdelloidea</taxon>
        <taxon>Adinetida</taxon>
        <taxon>Adinetidae</taxon>
        <taxon>Adineta</taxon>
    </lineage>
</organism>
<dbReference type="SMART" id="SM00674">
    <property type="entry name" value="CENPB"/>
    <property type="match status" value="1"/>
</dbReference>
<dbReference type="Pfam" id="PF00067">
    <property type="entry name" value="p450"/>
    <property type="match status" value="1"/>
</dbReference>
<dbReference type="Pfam" id="PF03221">
    <property type="entry name" value="HTH_Tnp_Tc5"/>
    <property type="match status" value="1"/>
</dbReference>
<gene>
    <name evidence="4" type="ORF">EDS130_LOCUS28049</name>
</gene>
<feature type="domain" description="HTH CENPB-type" evidence="3">
    <location>
        <begin position="62"/>
        <end position="135"/>
    </location>
</feature>
<dbReference type="Proteomes" id="UP000663852">
    <property type="component" value="Unassembled WGS sequence"/>
</dbReference>
<evidence type="ECO:0000313" key="5">
    <source>
        <dbReference type="Proteomes" id="UP000663852"/>
    </source>
</evidence>
<reference evidence="4" key="1">
    <citation type="submission" date="2021-02" db="EMBL/GenBank/DDBJ databases">
        <authorList>
            <person name="Nowell W R."/>
        </authorList>
    </citation>
    <scope>NUCLEOTIDE SEQUENCE</scope>
</reference>
<dbReference type="EMBL" id="CAJNOJ010000180">
    <property type="protein sequence ID" value="CAF1252371.1"/>
    <property type="molecule type" value="Genomic_DNA"/>
</dbReference>
<proteinExistence type="inferred from homology"/>
<name>A0A815A5N5_ADIRI</name>
<evidence type="ECO:0000256" key="1">
    <source>
        <dbReference type="ARBA" id="ARBA00010617"/>
    </source>
</evidence>
<dbReference type="InterPro" id="IPR001128">
    <property type="entry name" value="Cyt_P450"/>
</dbReference>
<dbReference type="InterPro" id="IPR036396">
    <property type="entry name" value="Cyt_P450_sf"/>
</dbReference>
<dbReference type="Gene3D" id="1.10.10.60">
    <property type="entry name" value="Homeodomain-like"/>
    <property type="match status" value="2"/>
</dbReference>
<dbReference type="GO" id="GO:0005506">
    <property type="term" value="F:iron ion binding"/>
    <property type="evidence" value="ECO:0007669"/>
    <property type="project" value="InterPro"/>
</dbReference>
<dbReference type="InterPro" id="IPR004875">
    <property type="entry name" value="DDE_SF_endonuclease_dom"/>
</dbReference>
<evidence type="ECO:0000313" key="4">
    <source>
        <dbReference type="EMBL" id="CAF1252371.1"/>
    </source>
</evidence>
<comment type="similarity">
    <text evidence="1">Belongs to the cytochrome P450 family.</text>
</comment>
<comment type="caution">
    <text evidence="4">The sequence shown here is derived from an EMBL/GenBank/DDBJ whole genome shotgun (WGS) entry which is preliminary data.</text>
</comment>
<accession>A0A815A5N5</accession>
<evidence type="ECO:0000259" key="3">
    <source>
        <dbReference type="PROSITE" id="PS51253"/>
    </source>
</evidence>
<dbReference type="InterPro" id="IPR009057">
    <property type="entry name" value="Homeodomain-like_sf"/>
</dbReference>
<protein>
    <recommendedName>
        <fullName evidence="3">HTH CENPB-type domain-containing protein</fullName>
    </recommendedName>
</protein>
<dbReference type="PANTHER" id="PTHR19303">
    <property type="entry name" value="TRANSPOSON"/>
    <property type="match status" value="1"/>
</dbReference>
<dbReference type="OrthoDB" id="9909311at2759"/>
<dbReference type="GO" id="GO:0004497">
    <property type="term" value="F:monooxygenase activity"/>
    <property type="evidence" value="ECO:0007669"/>
    <property type="project" value="InterPro"/>
</dbReference>
<dbReference type="InterPro" id="IPR006600">
    <property type="entry name" value="HTH_CenpB_DNA-bd_dom"/>
</dbReference>
<evidence type="ECO:0000256" key="2">
    <source>
        <dbReference type="ARBA" id="ARBA00023125"/>
    </source>
</evidence>
<dbReference type="AlphaFoldDB" id="A0A815A5N5"/>
<dbReference type="Pfam" id="PF03184">
    <property type="entry name" value="DDE_1"/>
    <property type="match status" value="1"/>
</dbReference>
<dbReference type="GO" id="GO:0020037">
    <property type="term" value="F:heme binding"/>
    <property type="evidence" value="ECO:0007669"/>
    <property type="project" value="InterPro"/>
</dbReference>
<dbReference type="GO" id="GO:0016705">
    <property type="term" value="F:oxidoreductase activity, acting on paired donors, with incorporation or reduction of molecular oxygen"/>
    <property type="evidence" value="ECO:0007669"/>
    <property type="project" value="InterPro"/>
</dbReference>
<sequence>MSERKTLALEDKISLIKDNQNDEKSTRDLAIDYGISKSSAANIIRRKQEYLSDYASNCNKGIKRKHKDDDGQKIEELVFEWFTIQRSKNIPISGPILQEKVRQFAEQLGYLSDEFKASHGWLEKFRARHAISFRLISGESASVDHSTVEEWTKRLLTIIEGFDKNDIFNADETGLFYRTLPDRSLVLQKEECKGGKKRRSQRRRCLKNINISDLPVTWLANRTAWMNLKLFTNWLATLNNRMKRNACKIILFLDNAPGHIVDETFSNVKLVFFPPNTTSKCQPLDQGVIKSFKCYYRQKLVRHIISQCTTALTIDQVSISVLEAIKWIDLAWKAVTNVTMQGGFRAAGFIDSSLTSLSTIDIDIADQTNLQLLTAAEFVDIDSSIPAFNEWDDDVHLKELIEISRGDENEQEEEETSVTKKLPNIAKILEMVKAIHLYAIHEQPQLHNALYELESQLIDVYLDSKATKQTAQFQSYPGQPIRCWIRSSEPEFRKSQKSDKISISETIRLVGAPFMLRKCCRDAQTSLEDGRQINIKAGENLAWYGGASHFDENLFPRANEFIFDRFLNKKAESVPGYMPFGGGKSICPGRFFARYEIKTCVAMLLRYMEYQFKDVKIVPKQKLTRVGVGIAPPDHDVPIVYRYRVCSH</sequence>
<dbReference type="GO" id="GO:0003677">
    <property type="term" value="F:DNA binding"/>
    <property type="evidence" value="ECO:0007669"/>
    <property type="project" value="UniProtKB-KW"/>
</dbReference>